<dbReference type="OrthoDB" id="2086707at2"/>
<dbReference type="Proteomes" id="UP000187074">
    <property type="component" value="Unassembled WGS sequence"/>
</dbReference>
<protein>
    <submittedName>
        <fullName evidence="1">Uncharacterized protein</fullName>
    </submittedName>
</protein>
<organism evidence="1 2">
    <name type="scientific">Paenibacillus lautus</name>
    <name type="common">Bacillus lautus</name>
    <dbReference type="NCBI Taxonomy" id="1401"/>
    <lineage>
        <taxon>Bacteria</taxon>
        <taxon>Bacillati</taxon>
        <taxon>Bacillota</taxon>
        <taxon>Bacilli</taxon>
        <taxon>Bacillales</taxon>
        <taxon>Paenibacillaceae</taxon>
        <taxon>Paenibacillus</taxon>
    </lineage>
</organism>
<proteinExistence type="predicted"/>
<accession>A0A1R1B736</accession>
<dbReference type="EMBL" id="MRTF01000002">
    <property type="protein sequence ID" value="OME95348.1"/>
    <property type="molecule type" value="Genomic_DNA"/>
</dbReference>
<sequence>MKTRWGIALLLLFMIAAIILYRQVHDRPKVEDLYTDGQLRMEIQTVHSVAEPMKETSFQVFITELPEKPVVNADIKLNLKMPDMFCGVFPAVIVESKPGVYSATAVPVMQGLWQAEAVLRWENEYVTVKTLFKVR</sequence>
<comment type="caution">
    <text evidence="1">The sequence shown here is derived from an EMBL/GenBank/DDBJ whole genome shotgun (WGS) entry which is preliminary data.</text>
</comment>
<reference evidence="1 2" key="1">
    <citation type="submission" date="2016-11" db="EMBL/GenBank/DDBJ databases">
        <title>Paenibacillus species isolates.</title>
        <authorList>
            <person name="Beno S.M."/>
        </authorList>
    </citation>
    <scope>NUCLEOTIDE SEQUENCE [LARGE SCALE GENOMIC DNA]</scope>
    <source>
        <strain evidence="1 2">FSL F4-0100</strain>
    </source>
</reference>
<gene>
    <name evidence="1" type="ORF">BK123_06405</name>
</gene>
<dbReference type="RefSeq" id="WP_076321564.1">
    <property type="nucleotide sequence ID" value="NZ_JBCNGP010000020.1"/>
</dbReference>
<evidence type="ECO:0000313" key="1">
    <source>
        <dbReference type="EMBL" id="OME95348.1"/>
    </source>
</evidence>
<dbReference type="STRING" id="1401.BK123_06405"/>
<name>A0A1R1B736_PAELA</name>
<evidence type="ECO:0000313" key="2">
    <source>
        <dbReference type="Proteomes" id="UP000187074"/>
    </source>
</evidence>
<dbReference type="AlphaFoldDB" id="A0A1R1B736"/>